<dbReference type="EMBL" id="BMNC01000013">
    <property type="protein sequence ID" value="GGN15822.1"/>
    <property type="molecule type" value="Genomic_DNA"/>
</dbReference>
<dbReference type="Proteomes" id="UP000597656">
    <property type="component" value="Unassembled WGS sequence"/>
</dbReference>
<sequence>MRDLNTIRETLIAQKDLANAEKVCVQKLDRAEEYGFLRYQARTFESMAHIAFARGDVAGAERH</sequence>
<evidence type="ECO:0000313" key="1">
    <source>
        <dbReference type="EMBL" id="GGN15822.1"/>
    </source>
</evidence>
<reference evidence="2" key="1">
    <citation type="journal article" date="2019" name="Int. J. Syst. Evol. Microbiol.">
        <title>The Global Catalogue of Microorganisms (GCM) 10K type strain sequencing project: providing services to taxonomists for standard genome sequencing and annotation.</title>
        <authorList>
            <consortium name="The Broad Institute Genomics Platform"/>
            <consortium name="The Broad Institute Genome Sequencing Center for Infectious Disease"/>
            <person name="Wu L."/>
            <person name="Ma J."/>
        </authorList>
    </citation>
    <scope>NUCLEOTIDE SEQUENCE [LARGE SCALE GENOMIC DNA]</scope>
    <source>
        <strain evidence="2">CGMCC 4.7319</strain>
    </source>
</reference>
<proteinExistence type="predicted"/>
<dbReference type="RefSeq" id="WP_189158751.1">
    <property type="nucleotide sequence ID" value="NZ_BMNC01000013.1"/>
</dbReference>
<gene>
    <name evidence="1" type="ORF">GCM10011609_65600</name>
</gene>
<protein>
    <submittedName>
        <fullName evidence="1">Uncharacterized protein</fullName>
    </submittedName>
</protein>
<organism evidence="1 2">
    <name type="scientific">Lentzea pudingi</name>
    <dbReference type="NCBI Taxonomy" id="1789439"/>
    <lineage>
        <taxon>Bacteria</taxon>
        <taxon>Bacillati</taxon>
        <taxon>Actinomycetota</taxon>
        <taxon>Actinomycetes</taxon>
        <taxon>Pseudonocardiales</taxon>
        <taxon>Pseudonocardiaceae</taxon>
        <taxon>Lentzea</taxon>
    </lineage>
</organism>
<keyword evidence="2" id="KW-1185">Reference proteome</keyword>
<evidence type="ECO:0000313" key="2">
    <source>
        <dbReference type="Proteomes" id="UP000597656"/>
    </source>
</evidence>
<accession>A0ABQ2IM09</accession>
<comment type="caution">
    <text evidence="1">The sequence shown here is derived from an EMBL/GenBank/DDBJ whole genome shotgun (WGS) entry which is preliminary data.</text>
</comment>
<name>A0ABQ2IM09_9PSEU</name>